<evidence type="ECO:0000256" key="1">
    <source>
        <dbReference type="SAM" id="SignalP"/>
    </source>
</evidence>
<dbReference type="GO" id="GO:0004519">
    <property type="term" value="F:endonuclease activity"/>
    <property type="evidence" value="ECO:0007669"/>
    <property type="project" value="UniProtKB-KW"/>
</dbReference>
<feature type="signal peptide" evidence="1">
    <location>
        <begin position="1"/>
        <end position="23"/>
    </location>
</feature>
<keyword evidence="2" id="KW-0378">Hydrolase</keyword>
<protein>
    <submittedName>
        <fullName evidence="2">Endonuclease 2</fullName>
    </submittedName>
</protein>
<keyword evidence="2" id="KW-0540">Nuclease</keyword>
<accession>A0A314YHT7</accession>
<keyword evidence="1" id="KW-0732">Signal</keyword>
<proteinExistence type="predicted"/>
<keyword evidence="3" id="KW-1185">Reference proteome</keyword>
<sequence length="85" mass="9618">MGCGRIQIITLCSLLLLFPVSHGWGTVGHLTVCRIAQYNNNLTQALLFFPISLETSIRFTSQRQGRIIDVHWYHQEAKSSPCESN</sequence>
<keyword evidence="2" id="KW-0255">Endonuclease</keyword>
<organism evidence="2 3">
    <name type="scientific">Prunus yedoensis var. nudiflora</name>
    <dbReference type="NCBI Taxonomy" id="2094558"/>
    <lineage>
        <taxon>Eukaryota</taxon>
        <taxon>Viridiplantae</taxon>
        <taxon>Streptophyta</taxon>
        <taxon>Embryophyta</taxon>
        <taxon>Tracheophyta</taxon>
        <taxon>Spermatophyta</taxon>
        <taxon>Magnoliopsida</taxon>
        <taxon>eudicotyledons</taxon>
        <taxon>Gunneridae</taxon>
        <taxon>Pentapetalae</taxon>
        <taxon>rosids</taxon>
        <taxon>fabids</taxon>
        <taxon>Rosales</taxon>
        <taxon>Rosaceae</taxon>
        <taxon>Amygdaloideae</taxon>
        <taxon>Amygdaleae</taxon>
        <taxon>Prunus</taxon>
    </lineage>
</organism>
<dbReference type="OrthoDB" id="441446at2759"/>
<dbReference type="AlphaFoldDB" id="A0A314YHT7"/>
<dbReference type="EMBL" id="PJQY01000762">
    <property type="protein sequence ID" value="PQQ08125.1"/>
    <property type="molecule type" value="Genomic_DNA"/>
</dbReference>
<name>A0A314YHT7_PRUYE</name>
<dbReference type="STRING" id="2094558.A0A314YHT7"/>
<evidence type="ECO:0000313" key="2">
    <source>
        <dbReference type="EMBL" id="PQQ08125.1"/>
    </source>
</evidence>
<dbReference type="Proteomes" id="UP000250321">
    <property type="component" value="Unassembled WGS sequence"/>
</dbReference>
<gene>
    <name evidence="2" type="ORF">Pyn_04445</name>
</gene>
<feature type="chain" id="PRO_5016289697" evidence="1">
    <location>
        <begin position="24"/>
        <end position="85"/>
    </location>
</feature>
<comment type="caution">
    <text evidence="2">The sequence shown here is derived from an EMBL/GenBank/DDBJ whole genome shotgun (WGS) entry which is preliminary data.</text>
</comment>
<evidence type="ECO:0000313" key="3">
    <source>
        <dbReference type="Proteomes" id="UP000250321"/>
    </source>
</evidence>
<reference evidence="2 3" key="1">
    <citation type="submission" date="2018-02" db="EMBL/GenBank/DDBJ databases">
        <title>Draft genome of wild Prunus yedoensis var. nudiflora.</title>
        <authorList>
            <person name="Baek S."/>
            <person name="Kim J.-H."/>
            <person name="Choi K."/>
            <person name="Kim G.-B."/>
            <person name="Cho A."/>
            <person name="Jang H."/>
            <person name="Shin C.-H."/>
            <person name="Yu H.-J."/>
            <person name="Mun J.-H."/>
        </authorList>
    </citation>
    <scope>NUCLEOTIDE SEQUENCE [LARGE SCALE GENOMIC DNA]</scope>
    <source>
        <strain evidence="3">cv. Jeju island</strain>
        <tissue evidence="2">Leaf</tissue>
    </source>
</reference>